<evidence type="ECO:0000256" key="2">
    <source>
        <dbReference type="PIRNR" id="PIRNR006276"/>
    </source>
</evidence>
<dbReference type="InterPro" id="IPR006016">
    <property type="entry name" value="UspA"/>
</dbReference>
<reference evidence="5" key="3">
    <citation type="submission" date="2023-04" db="EMBL/GenBank/DDBJ databases">
        <title>Genomic analysis of Lactococcus garvieae isolates.</title>
        <authorList>
            <person name="Zhanghang C."/>
        </authorList>
    </citation>
    <scope>NUCLEOTIDE SEQUENCE</scope>
    <source>
        <strain evidence="5">ZB-1</strain>
    </source>
</reference>
<dbReference type="SUPFAM" id="SSF52402">
    <property type="entry name" value="Adenine nucleotide alpha hydrolases-like"/>
    <property type="match status" value="1"/>
</dbReference>
<reference evidence="6" key="2">
    <citation type="submission" date="2023-02" db="EMBL/GenBank/DDBJ databases">
        <title>Comparative genomics and fermentation flavor characterization of five lactic acid bacteria reveal flavor biosynthesis metabolic pathways in fermented muskmelon puree.</title>
        <authorList>
            <person name="Yuan L."/>
            <person name="Li M."/>
            <person name="Xu X."/>
            <person name="Lao F."/>
            <person name="Wu J."/>
        </authorList>
    </citation>
    <scope>NUCLEOTIDE SEQUENCE</scope>
    <source>
        <strain evidence="6">Pa-2</strain>
    </source>
</reference>
<protein>
    <recommendedName>
        <fullName evidence="2">Universal stress protein</fullName>
    </recommendedName>
</protein>
<dbReference type="EMBL" id="CP118627">
    <property type="protein sequence ID" value="WEA12965.1"/>
    <property type="molecule type" value="Genomic_DNA"/>
</dbReference>
<dbReference type="PANTHER" id="PTHR46268:SF6">
    <property type="entry name" value="UNIVERSAL STRESS PROTEIN UP12"/>
    <property type="match status" value="1"/>
</dbReference>
<reference evidence="4 7" key="1">
    <citation type="submission" date="2020-06" db="EMBL/GenBank/DDBJ databases">
        <title>Draft genome sequence of Lactic acid bacteria from Okinawan-style tofu.</title>
        <authorList>
            <person name="Takara I."/>
            <person name="Ikematsu S."/>
        </authorList>
    </citation>
    <scope>NUCLEOTIDE SEQUENCE [LARGE SCALE GENOMIC DNA]</scope>
    <source>
        <strain evidence="4">Lg38</strain>
        <strain evidence="7">lg38</strain>
    </source>
</reference>
<keyword evidence="2" id="KW-0963">Cytoplasm</keyword>
<evidence type="ECO:0000313" key="6">
    <source>
        <dbReference type="EMBL" id="WEA12965.1"/>
    </source>
</evidence>
<accession>A0A098CYI3</accession>
<feature type="domain" description="UspA" evidence="3">
    <location>
        <begin position="5"/>
        <end position="141"/>
    </location>
</feature>
<organism evidence="4 7">
    <name type="scientific">Lactococcus garvieae</name>
    <dbReference type="NCBI Taxonomy" id="1363"/>
    <lineage>
        <taxon>Bacteria</taxon>
        <taxon>Bacillati</taxon>
        <taxon>Bacillota</taxon>
        <taxon>Bacilli</taxon>
        <taxon>Lactobacillales</taxon>
        <taxon>Streptococcaceae</taxon>
        <taxon>Lactococcus</taxon>
    </lineage>
</organism>
<dbReference type="InterPro" id="IPR006015">
    <property type="entry name" value="Universal_stress_UspA"/>
</dbReference>
<dbReference type="eggNOG" id="COG0589">
    <property type="taxonomic scope" value="Bacteria"/>
</dbReference>
<dbReference type="Gene3D" id="3.40.50.620">
    <property type="entry name" value="HUPs"/>
    <property type="match status" value="1"/>
</dbReference>
<proteinExistence type="inferred from homology"/>
<evidence type="ECO:0000259" key="3">
    <source>
        <dbReference type="Pfam" id="PF00582"/>
    </source>
</evidence>
<dbReference type="PIRSF" id="PIRSF006276">
    <property type="entry name" value="UspA"/>
    <property type="match status" value="1"/>
</dbReference>
<evidence type="ECO:0000313" key="7">
    <source>
        <dbReference type="Proteomes" id="UP000504756"/>
    </source>
</evidence>
<evidence type="ECO:0000313" key="4">
    <source>
        <dbReference type="EMBL" id="GFO52258.1"/>
    </source>
</evidence>
<dbReference type="AlphaFoldDB" id="A0A098CYI3"/>
<name>A0A098CYI3_9LACT</name>
<dbReference type="Proteomes" id="UP000504756">
    <property type="component" value="Unassembled WGS sequence"/>
</dbReference>
<comment type="subcellular location">
    <subcellularLocation>
        <location evidence="2">Cytoplasm</location>
    </subcellularLocation>
</comment>
<sequence>MREKYKNILVAVDGSEQSDKAVREAVKIAARNETSLFVLNVKDDVRLYGSAYGVPLILENLEEQSRAIIERASEIIKKQVEFKAYRVEGSPKKEIVDFAQANDIDLIVIGVTGKGAFDRLLVGSTTAYVIDHARCNVMVVK</sequence>
<evidence type="ECO:0000256" key="1">
    <source>
        <dbReference type="ARBA" id="ARBA00008791"/>
    </source>
</evidence>
<dbReference type="Pfam" id="PF00582">
    <property type="entry name" value="Usp"/>
    <property type="match status" value="1"/>
</dbReference>
<evidence type="ECO:0000313" key="5">
    <source>
        <dbReference type="EMBL" id="MDH7958953.1"/>
    </source>
</evidence>
<dbReference type="EMBL" id="BLXU01000009">
    <property type="protein sequence ID" value="GFO52258.1"/>
    <property type="molecule type" value="Genomic_DNA"/>
</dbReference>
<dbReference type="Proteomes" id="UP001157396">
    <property type="component" value="Unassembled WGS sequence"/>
</dbReference>
<dbReference type="OMA" id="DLANSWN"/>
<dbReference type="Proteomes" id="UP001217324">
    <property type="component" value="Chromosome"/>
</dbReference>
<dbReference type="PRINTS" id="PR01438">
    <property type="entry name" value="UNVRSLSTRESS"/>
</dbReference>
<dbReference type="CDD" id="cd00293">
    <property type="entry name" value="USP-like"/>
    <property type="match status" value="1"/>
</dbReference>
<dbReference type="EMBL" id="JARYTV010000001">
    <property type="protein sequence ID" value="MDH7958953.1"/>
    <property type="molecule type" value="Genomic_DNA"/>
</dbReference>
<dbReference type="GO" id="GO:0005737">
    <property type="term" value="C:cytoplasm"/>
    <property type="evidence" value="ECO:0007669"/>
    <property type="project" value="UniProtKB-SubCell"/>
</dbReference>
<dbReference type="PANTHER" id="PTHR46268">
    <property type="entry name" value="STRESS RESPONSE PROTEIN NHAX"/>
    <property type="match status" value="1"/>
</dbReference>
<gene>
    <name evidence="4" type="primary">yjaB_3</name>
    <name evidence="4" type="ORF">ikelab_15330</name>
    <name evidence="6" type="ORF">PWF74_05325</name>
    <name evidence="5" type="ORF">QHR29_00490</name>
</gene>
<dbReference type="InterPro" id="IPR014729">
    <property type="entry name" value="Rossmann-like_a/b/a_fold"/>
</dbReference>
<dbReference type="GeneID" id="75143975"/>
<dbReference type="RefSeq" id="WP_014024946.1">
    <property type="nucleotide sequence ID" value="NZ_AP026069.1"/>
</dbReference>
<comment type="similarity">
    <text evidence="1 2">Belongs to the universal stress protein A family.</text>
</comment>